<evidence type="ECO:0000313" key="2">
    <source>
        <dbReference type="EnsemblPlants" id="PGSC0003DMT400092894"/>
    </source>
</evidence>
<name>M1DQT2_SOLTU</name>
<feature type="compositionally biased region" description="Basic and acidic residues" evidence="1">
    <location>
        <begin position="19"/>
        <end position="42"/>
    </location>
</feature>
<dbReference type="PaxDb" id="4113-PGSC0003DMT400092894"/>
<dbReference type="HOGENOM" id="CLU_1024530_0_0_1"/>
<reference evidence="3" key="1">
    <citation type="journal article" date="2011" name="Nature">
        <title>Genome sequence and analysis of the tuber crop potato.</title>
        <authorList>
            <consortium name="The Potato Genome Sequencing Consortium"/>
        </authorList>
    </citation>
    <scope>NUCLEOTIDE SEQUENCE [LARGE SCALE GENOMIC DNA]</scope>
    <source>
        <strain evidence="3">cv. DM1-3 516 R44</strain>
    </source>
</reference>
<organism evidence="2 3">
    <name type="scientific">Solanum tuberosum</name>
    <name type="common">Potato</name>
    <dbReference type="NCBI Taxonomy" id="4113"/>
    <lineage>
        <taxon>Eukaryota</taxon>
        <taxon>Viridiplantae</taxon>
        <taxon>Streptophyta</taxon>
        <taxon>Embryophyta</taxon>
        <taxon>Tracheophyta</taxon>
        <taxon>Spermatophyta</taxon>
        <taxon>Magnoliopsida</taxon>
        <taxon>eudicotyledons</taxon>
        <taxon>Gunneridae</taxon>
        <taxon>Pentapetalae</taxon>
        <taxon>asterids</taxon>
        <taxon>lamiids</taxon>
        <taxon>Solanales</taxon>
        <taxon>Solanaceae</taxon>
        <taxon>Solanoideae</taxon>
        <taxon>Solaneae</taxon>
        <taxon>Solanum</taxon>
    </lineage>
</organism>
<dbReference type="Proteomes" id="UP000011115">
    <property type="component" value="Unassembled WGS sequence"/>
</dbReference>
<accession>M1DQT2</accession>
<feature type="region of interest" description="Disordered" evidence="1">
    <location>
        <begin position="119"/>
        <end position="142"/>
    </location>
</feature>
<keyword evidence="3" id="KW-1185">Reference proteome</keyword>
<evidence type="ECO:0000313" key="3">
    <source>
        <dbReference type="Proteomes" id="UP000011115"/>
    </source>
</evidence>
<protein>
    <submittedName>
        <fullName evidence="2">Gag-pol polyprotein</fullName>
    </submittedName>
</protein>
<dbReference type="AlphaFoldDB" id="M1DQT2"/>
<sequence>MLIGDMDIERLIIHVKQVEEDKQRDREELKNKRAKKGNESGIRKVMPTGHLSNRNRSHFMRECPKNKQGNGNGGNRAQSSSVAPPDRTSPRGATSGTSGGANCLYVITSRQEQEDSLDVVTAPLNDPTEESAARGRGRGRGRVRLRGRGRERIAPARGRAPVKNTPRNEIPHVHHEEIEENVDVENEEDIGQEEEASQIEIAEWFYDAPFFISSRPSALICISISTFSNLVIHRRCDRHHAECNCCSPKLPLIQPQHSVTLGGRVATWRLAK</sequence>
<dbReference type="EnsemblPlants" id="PGSC0003DMT400092894">
    <property type="protein sequence ID" value="PGSC0003DMT400092894"/>
    <property type="gene ID" value="PGSC0003DMG400042465"/>
</dbReference>
<dbReference type="Gramene" id="PGSC0003DMT400092894">
    <property type="protein sequence ID" value="PGSC0003DMT400092894"/>
    <property type="gene ID" value="PGSC0003DMG400042465"/>
</dbReference>
<dbReference type="InParanoid" id="M1DQT2"/>
<evidence type="ECO:0000256" key="1">
    <source>
        <dbReference type="SAM" id="MobiDB-lite"/>
    </source>
</evidence>
<proteinExistence type="predicted"/>
<feature type="region of interest" description="Disordered" evidence="1">
    <location>
        <begin position="19"/>
        <end position="100"/>
    </location>
</feature>
<reference evidence="2" key="2">
    <citation type="submission" date="2015-06" db="UniProtKB">
        <authorList>
            <consortium name="EnsemblPlants"/>
        </authorList>
    </citation>
    <scope>IDENTIFICATION</scope>
    <source>
        <strain evidence="2">DM1-3 516 R44</strain>
    </source>
</reference>